<evidence type="ECO:0000313" key="1">
    <source>
        <dbReference type="EMBL" id="KAF8784098.1"/>
    </source>
</evidence>
<proteinExistence type="predicted"/>
<evidence type="ECO:0000313" key="2">
    <source>
        <dbReference type="Proteomes" id="UP000807504"/>
    </source>
</evidence>
<comment type="caution">
    <text evidence="1">The sequence shown here is derived from an EMBL/GenBank/DDBJ whole genome shotgun (WGS) entry which is preliminary data.</text>
</comment>
<sequence length="518" mass="60809">MSYKMTSRRNLLELYGRHRSTLVICPKCPLNEPITLKHFHTNHVYNDHGLAKTDCQFCFGNFKWEDKKLTCKPTVIHQTQCFKSFLKTKKYVPPPEPEPEKEPSPLDQPIPFDLCDDDIFSVCNPCKNFNANSLKLSMFCVKQYPKWKKLGFYDPHPLSKPHWWVDENTIPLSEESGLGTDTAVIFKRFDEFEFYHISLKPLVFPLLEKYLQPIKGHVAVLPYQCLCYGLKSVYNKNNKRPEHQHHRHMILAVRKPYAKQFRKIWTNSIKHPKFKGEKGKLLVCIKDALHLADVIHYLGQRQATCGCKSLNEDSSGSHYWIFRPIYDHGVMGMCTLYSGGLKQFFNYRYRPNTVLPWKDIVQLNDLGKYTVPVWAVQSKINHCVIPVRRDLQPRSVTDEPTNDYKLWLYETNEMMTFERDPGLLCLSKNEWYANQKNSGNAFFDVVGGSMHVLTPRQQHIMAQIDSVKREMQRKIEGVMGQLMHAKLREKAYVDKIEEWKQKYYALLQKYNEQEKISE</sequence>
<dbReference type="EMBL" id="JABXBU010001004">
    <property type="protein sequence ID" value="KAF8784098.1"/>
    <property type="molecule type" value="Genomic_DNA"/>
</dbReference>
<name>A0A8T0F195_ARGBR</name>
<protein>
    <submittedName>
        <fullName evidence="1">Uncharacterized protein</fullName>
    </submittedName>
</protein>
<gene>
    <name evidence="1" type="ORF">HNY73_011673</name>
</gene>
<accession>A0A8T0F195</accession>
<organism evidence="1 2">
    <name type="scientific">Argiope bruennichi</name>
    <name type="common">Wasp spider</name>
    <name type="synonym">Aranea bruennichi</name>
    <dbReference type="NCBI Taxonomy" id="94029"/>
    <lineage>
        <taxon>Eukaryota</taxon>
        <taxon>Metazoa</taxon>
        <taxon>Ecdysozoa</taxon>
        <taxon>Arthropoda</taxon>
        <taxon>Chelicerata</taxon>
        <taxon>Arachnida</taxon>
        <taxon>Araneae</taxon>
        <taxon>Araneomorphae</taxon>
        <taxon>Entelegynae</taxon>
        <taxon>Araneoidea</taxon>
        <taxon>Araneidae</taxon>
        <taxon>Argiope</taxon>
    </lineage>
</organism>
<dbReference type="Proteomes" id="UP000807504">
    <property type="component" value="Unassembled WGS sequence"/>
</dbReference>
<reference evidence="1" key="1">
    <citation type="journal article" date="2020" name="bioRxiv">
        <title>Chromosome-level reference genome of the European wasp spider Argiope bruennichi: a resource for studies on range expansion and evolutionary adaptation.</title>
        <authorList>
            <person name="Sheffer M.M."/>
            <person name="Hoppe A."/>
            <person name="Krehenwinkel H."/>
            <person name="Uhl G."/>
            <person name="Kuss A.W."/>
            <person name="Jensen L."/>
            <person name="Jensen C."/>
            <person name="Gillespie R.G."/>
            <person name="Hoff K.J."/>
            <person name="Prost S."/>
        </authorList>
    </citation>
    <scope>NUCLEOTIDE SEQUENCE</scope>
</reference>
<dbReference type="AlphaFoldDB" id="A0A8T0F195"/>
<reference evidence="1" key="2">
    <citation type="submission" date="2020-06" db="EMBL/GenBank/DDBJ databases">
        <authorList>
            <person name="Sheffer M."/>
        </authorList>
    </citation>
    <scope>NUCLEOTIDE SEQUENCE</scope>
</reference>
<keyword evidence="2" id="KW-1185">Reference proteome</keyword>